<name>A0ABY8MDT9_9SPIO</name>
<evidence type="ECO:0000313" key="4">
    <source>
        <dbReference type="Proteomes" id="UP001228690"/>
    </source>
</evidence>
<evidence type="ECO:0000313" key="3">
    <source>
        <dbReference type="EMBL" id="WGK68086.1"/>
    </source>
</evidence>
<proteinExistence type="predicted"/>
<dbReference type="Proteomes" id="UP001228690">
    <property type="component" value="Chromosome"/>
</dbReference>
<dbReference type="EMBL" id="CP123443">
    <property type="protein sequence ID" value="WGK68086.1"/>
    <property type="molecule type" value="Genomic_DNA"/>
</dbReference>
<protein>
    <submittedName>
        <fullName evidence="3">DUF2147 domain-containing protein</fullName>
    </submittedName>
</protein>
<reference evidence="3 4" key="1">
    <citation type="submission" date="2023-04" db="EMBL/GenBank/DDBJ databases">
        <title>Spirochaete genome identified in red abalone sample constitutes a novel genus.</title>
        <authorList>
            <person name="Sharma S.P."/>
            <person name="Purcell C.M."/>
            <person name="Hyde J.R."/>
            <person name="Severin A.J."/>
        </authorList>
    </citation>
    <scope>NUCLEOTIDE SEQUENCE [LARGE SCALE GENOMIC DNA]</scope>
    <source>
        <strain evidence="3 4">SP-2023</strain>
    </source>
</reference>
<dbReference type="Pfam" id="PF09917">
    <property type="entry name" value="DUF2147"/>
    <property type="match status" value="1"/>
</dbReference>
<gene>
    <name evidence="3" type="ORF">P0082_06275</name>
</gene>
<keyword evidence="1" id="KW-0732">Signal</keyword>
<sequence>MNTILVRPFTVLFLCFLCLQCFTPLWLSADDHGHDEGEAQQAEVNNKNTIVGKWKTIDDTSGKAKALIDVYEQDGKIYGRIVRLFPDAGDEKDPVCRKCTDERKDQKIIGMLILKDLEQRNNDWFHGNILDPENGKVYRCKIRLEQDQLKVRGYVLIFSRTQTWYRAEESLPGKD</sequence>
<accession>A0ABY8MDT9</accession>
<dbReference type="InterPro" id="IPR019223">
    <property type="entry name" value="DUF2147"/>
</dbReference>
<dbReference type="PANTHER" id="PTHR36919">
    <property type="entry name" value="BLR1215 PROTEIN"/>
    <property type="match status" value="1"/>
</dbReference>
<dbReference type="PANTHER" id="PTHR36919:SF3">
    <property type="entry name" value="BLL5882 PROTEIN"/>
    <property type="match status" value="1"/>
</dbReference>
<dbReference type="RefSeq" id="WP_326926251.1">
    <property type="nucleotide sequence ID" value="NZ_CP123443.1"/>
</dbReference>
<evidence type="ECO:0000259" key="2">
    <source>
        <dbReference type="Pfam" id="PF09917"/>
    </source>
</evidence>
<feature type="signal peptide" evidence="1">
    <location>
        <begin position="1"/>
        <end position="29"/>
    </location>
</feature>
<evidence type="ECO:0000256" key="1">
    <source>
        <dbReference type="SAM" id="SignalP"/>
    </source>
</evidence>
<dbReference type="Gene3D" id="2.40.128.520">
    <property type="match status" value="1"/>
</dbReference>
<keyword evidence="4" id="KW-1185">Reference proteome</keyword>
<organism evidence="3 4">
    <name type="scientific">Candidatus Haliotispira prima</name>
    <dbReference type="NCBI Taxonomy" id="3034016"/>
    <lineage>
        <taxon>Bacteria</taxon>
        <taxon>Pseudomonadati</taxon>
        <taxon>Spirochaetota</taxon>
        <taxon>Spirochaetia</taxon>
        <taxon>Spirochaetales</taxon>
        <taxon>Spirochaetaceae</taxon>
        <taxon>Candidatus Haliotispira</taxon>
    </lineage>
</organism>
<feature type="domain" description="DUF2147" evidence="2">
    <location>
        <begin position="52"/>
        <end position="166"/>
    </location>
</feature>
<feature type="chain" id="PRO_5045308078" evidence="1">
    <location>
        <begin position="30"/>
        <end position="175"/>
    </location>
</feature>